<dbReference type="PATRIC" id="fig|66969.6.peg.3432"/>
<dbReference type="InterPro" id="IPR031757">
    <property type="entry name" value="Lgt1_Glycosyltransf"/>
</dbReference>
<evidence type="ECO:0000256" key="1">
    <source>
        <dbReference type="SAM" id="MobiDB-lite"/>
    </source>
</evidence>
<reference evidence="3 4" key="1">
    <citation type="submission" date="2015-11" db="EMBL/GenBank/DDBJ databases">
        <title>Genomic analysis of 38 Legionella species identifies large and diverse effector repertoires.</title>
        <authorList>
            <person name="Burstein D."/>
            <person name="Amaro F."/>
            <person name="Zusman T."/>
            <person name="Lifshitz Z."/>
            <person name="Cohen O."/>
            <person name="Gilbert J.A."/>
            <person name="Pupko T."/>
            <person name="Shuman H.A."/>
            <person name="Segal G."/>
        </authorList>
    </citation>
    <scope>NUCLEOTIDE SEQUENCE [LARGE SCALE GENOMIC DNA]</scope>
    <source>
        <strain evidence="3 4">ATCC 51914</strain>
    </source>
</reference>
<evidence type="ECO:0000313" key="3">
    <source>
        <dbReference type="EMBL" id="KTD75102.1"/>
    </source>
</evidence>
<feature type="region of interest" description="Disordered" evidence="1">
    <location>
        <begin position="563"/>
        <end position="600"/>
    </location>
</feature>
<feature type="compositionally biased region" description="Basic and acidic residues" evidence="1">
    <location>
        <begin position="572"/>
        <end position="584"/>
    </location>
</feature>
<comment type="caution">
    <text evidence="3">The sequence shown here is derived from an EMBL/GenBank/DDBJ whole genome shotgun (WGS) entry which is preliminary data.</text>
</comment>
<feature type="domain" description="Lgt1 glycosyltransferase" evidence="2">
    <location>
        <begin position="3"/>
        <end position="353"/>
    </location>
</feature>
<evidence type="ECO:0000259" key="2">
    <source>
        <dbReference type="Pfam" id="PF16849"/>
    </source>
</evidence>
<dbReference type="EMBL" id="LNZB01000060">
    <property type="protein sequence ID" value="KTD75102.1"/>
    <property type="molecule type" value="Genomic_DNA"/>
</dbReference>
<dbReference type="Proteomes" id="UP000054729">
    <property type="component" value="Unassembled WGS sequence"/>
</dbReference>
<evidence type="ECO:0000313" key="4">
    <source>
        <dbReference type="Proteomes" id="UP000054729"/>
    </source>
</evidence>
<dbReference type="AlphaFoldDB" id="A0A0W1A173"/>
<protein>
    <submittedName>
        <fullName evidence="3">Putative glucosyltransferase Lgt1</fullName>
    </submittedName>
</protein>
<feature type="compositionally biased region" description="Polar residues" evidence="1">
    <location>
        <begin position="586"/>
        <end position="600"/>
    </location>
</feature>
<accession>A0A0W1A173</accession>
<name>A0A0W1A173_9GAMM</name>
<gene>
    <name evidence="3" type="ORF">Lwal_3143</name>
</gene>
<sequence>MTFEYNPHSHVKVWLSNKPDVFMNFENQTRLIKMREQNPNDPIHLIYDSTLLNAKANRELLDFCTENEITPVDAEQFKSRVTGQEARLYQLYKNEIEHLDNGGNLGVASDILRWLRESYLLGSYTDLDVPLNTKGFPKRVDLEVPLLLNIGSLKLLGNMEMLIVLNEYIALADGQEEVAQQDIERVQAGIADKLENYYSDYIEETEHALGNSNFLNRVLLGYMKNRAESLYIKLANDLRARALKELNVNSISSRELRAYASKIMSNSRSYLDFKRSGEETDHDVVVRLRNELKSQLGFIKWLFFRSEYKQIQKQLELNDEDFINSMMKKEKSLYIKSIVVCTTGPIAVAKSFFGTYVMTKDEVNKRAVPVSFSHYNLDQAFLSNNVIPMHQNAWGMLKYLGVDVGVLNDSSWLEEGMALQDARQAKLLETKQDLEMNLPQKLAAIKSGVAEHLSKLEVEDTGLFSFLFKSRRTAKIEALNAVLGCFDDNESFNIKQFRQAVSQFKPNVYDGLLSRDTETLINYIEELCHQAIVLRVSRDRKLHMKPQFYTNPMKDMLVATQQRQTDAAESEPVQHDKVFSDHVGPKTNTTVNTSLVPTFK</sequence>
<keyword evidence="4" id="KW-1185">Reference proteome</keyword>
<dbReference type="STRING" id="66969.Lwal_3143"/>
<dbReference type="Gene3D" id="3.90.550.20">
    <property type="match status" value="1"/>
</dbReference>
<organism evidence="3 4">
    <name type="scientific">Legionella waltersii</name>
    <dbReference type="NCBI Taxonomy" id="66969"/>
    <lineage>
        <taxon>Bacteria</taxon>
        <taxon>Pseudomonadati</taxon>
        <taxon>Pseudomonadota</taxon>
        <taxon>Gammaproteobacteria</taxon>
        <taxon>Legionellales</taxon>
        <taxon>Legionellaceae</taxon>
        <taxon>Legionella</taxon>
    </lineage>
</organism>
<dbReference type="Pfam" id="PF16849">
    <property type="entry name" value="Glyco_transf_88"/>
    <property type="match status" value="1"/>
</dbReference>
<dbReference type="GO" id="GO:0016740">
    <property type="term" value="F:transferase activity"/>
    <property type="evidence" value="ECO:0007669"/>
    <property type="project" value="UniProtKB-KW"/>
</dbReference>
<dbReference type="RefSeq" id="WP_058481732.1">
    <property type="nucleotide sequence ID" value="NZ_CAAAIQ010000005.1"/>
</dbReference>
<keyword evidence="3" id="KW-0808">Transferase</keyword>
<proteinExistence type="predicted"/>